<reference evidence="2" key="2">
    <citation type="submission" date="2024-10" db="UniProtKB">
        <authorList>
            <consortium name="EnsemblProtists"/>
        </authorList>
    </citation>
    <scope>IDENTIFICATION</scope>
</reference>
<dbReference type="InterPro" id="IPR050113">
    <property type="entry name" value="Ub_conjugating_enzyme"/>
</dbReference>
<evidence type="ECO:0000313" key="2">
    <source>
        <dbReference type="EnsemblProtists" id="EOD40729"/>
    </source>
</evidence>
<dbReference type="Gene3D" id="3.10.110.10">
    <property type="entry name" value="Ubiquitin Conjugating Enzyme"/>
    <property type="match status" value="1"/>
</dbReference>
<dbReference type="InterPro" id="IPR016135">
    <property type="entry name" value="UBQ-conjugating_enzyme/RWD"/>
</dbReference>
<protein>
    <recommendedName>
        <fullName evidence="1">UBC core domain-containing protein</fullName>
    </recommendedName>
</protein>
<dbReference type="GeneID" id="17286000"/>
<dbReference type="InterPro" id="IPR000608">
    <property type="entry name" value="UBC"/>
</dbReference>
<dbReference type="eggNOG" id="KOG0421">
    <property type="taxonomic scope" value="Eukaryota"/>
</dbReference>
<dbReference type="EnsemblProtists" id="EOD40729">
    <property type="protein sequence ID" value="EOD40729"/>
    <property type="gene ID" value="EMIHUDRAFT_454184"/>
</dbReference>
<feature type="domain" description="UBC core" evidence="1">
    <location>
        <begin position="441"/>
        <end position="601"/>
    </location>
</feature>
<name>A0A0D3KY94_EMIH1</name>
<dbReference type="Proteomes" id="UP000013827">
    <property type="component" value="Unassembled WGS sequence"/>
</dbReference>
<evidence type="ECO:0000313" key="3">
    <source>
        <dbReference type="Proteomes" id="UP000013827"/>
    </source>
</evidence>
<keyword evidence="3" id="KW-1185">Reference proteome</keyword>
<dbReference type="PaxDb" id="2903-EOD40729"/>
<dbReference type="RefSeq" id="XP_005793158.1">
    <property type="nucleotide sequence ID" value="XM_005793101.1"/>
</dbReference>
<evidence type="ECO:0000259" key="1">
    <source>
        <dbReference type="PROSITE" id="PS50127"/>
    </source>
</evidence>
<sequence length="619" mass="66252">MASPSLTSIIEEDVGEFVALASLAAARRLVLVAKTTRAPALRHIRTVLCRIESEEVNVNWIVAAAYDEPSLAFGHACQLAGLPRWDALRRTPKEYSLVEWAVQKPAFEDAVKFAVRLPRILCAVSMTGGSLRQIIAVRHAILHLAEHIGCTLAVQARLQRFDGAPADFARDRDELAAAIRDWTAQAAQADEPVTGSFSVLGLPRQRLRGFKPRTVEWARPIPAEGVVVGRAMTLALHRACGTLQRGELAAALRQEVTAALEPLAESGTASAASRLRARITGRALVHSALQLLQSRAAVPWSAYTGRDNAEAAEAEAAEAEEEASTGGALVEEAPLCRLLRISPSPCGLGAGLLRLARGFLHGPNRSRSNHSLYALAVALEEMLLASADGRELQASTGAGSSLSSRGTAPLRQAMQAIQFLQAPAGRAAAVHVCSPSCITSNLSRALLAELMHFHRHCAGSGVSAFPEDETRLHTWTAFVEGPEGTPWQDRRVRCTLRFCPACCGGEWPNVAPKLIVNRPVPHHPNIDPCSGAVCMDLLRDRDAWSCAGGVRAILLSFRSLLASPNTSDAASMPANLAAAADMLGRPEAYRETNETIALGMQWGTHARRPPAEASESPTL</sequence>
<dbReference type="KEGG" id="ehx:EMIHUDRAFT_454184"/>
<proteinExistence type="predicted"/>
<dbReference type="HOGENOM" id="CLU_441751_0_0_1"/>
<dbReference type="PROSITE" id="PS50127">
    <property type="entry name" value="UBC_2"/>
    <property type="match status" value="1"/>
</dbReference>
<dbReference type="STRING" id="2903.R1G4E2"/>
<reference evidence="3" key="1">
    <citation type="journal article" date="2013" name="Nature">
        <title>Pan genome of the phytoplankton Emiliania underpins its global distribution.</title>
        <authorList>
            <person name="Read B.A."/>
            <person name="Kegel J."/>
            <person name="Klute M.J."/>
            <person name="Kuo A."/>
            <person name="Lefebvre S.C."/>
            <person name="Maumus F."/>
            <person name="Mayer C."/>
            <person name="Miller J."/>
            <person name="Monier A."/>
            <person name="Salamov A."/>
            <person name="Young J."/>
            <person name="Aguilar M."/>
            <person name="Claverie J.M."/>
            <person name="Frickenhaus S."/>
            <person name="Gonzalez K."/>
            <person name="Herman E.K."/>
            <person name="Lin Y.C."/>
            <person name="Napier J."/>
            <person name="Ogata H."/>
            <person name="Sarno A.F."/>
            <person name="Shmutz J."/>
            <person name="Schroeder D."/>
            <person name="de Vargas C."/>
            <person name="Verret F."/>
            <person name="von Dassow P."/>
            <person name="Valentin K."/>
            <person name="Van de Peer Y."/>
            <person name="Wheeler G."/>
            <person name="Dacks J.B."/>
            <person name="Delwiche C.F."/>
            <person name="Dyhrman S.T."/>
            <person name="Glockner G."/>
            <person name="John U."/>
            <person name="Richards T."/>
            <person name="Worden A.Z."/>
            <person name="Zhang X."/>
            <person name="Grigoriev I.V."/>
            <person name="Allen A.E."/>
            <person name="Bidle K."/>
            <person name="Borodovsky M."/>
            <person name="Bowler C."/>
            <person name="Brownlee C."/>
            <person name="Cock J.M."/>
            <person name="Elias M."/>
            <person name="Gladyshev V.N."/>
            <person name="Groth M."/>
            <person name="Guda C."/>
            <person name="Hadaegh A."/>
            <person name="Iglesias-Rodriguez M.D."/>
            <person name="Jenkins J."/>
            <person name="Jones B.M."/>
            <person name="Lawson T."/>
            <person name="Leese F."/>
            <person name="Lindquist E."/>
            <person name="Lobanov A."/>
            <person name="Lomsadze A."/>
            <person name="Malik S.B."/>
            <person name="Marsh M.E."/>
            <person name="Mackinder L."/>
            <person name="Mock T."/>
            <person name="Mueller-Roeber B."/>
            <person name="Pagarete A."/>
            <person name="Parker M."/>
            <person name="Probert I."/>
            <person name="Quesneville H."/>
            <person name="Raines C."/>
            <person name="Rensing S.A."/>
            <person name="Riano-Pachon D.M."/>
            <person name="Richier S."/>
            <person name="Rokitta S."/>
            <person name="Shiraiwa Y."/>
            <person name="Soanes D.M."/>
            <person name="van der Giezen M."/>
            <person name="Wahlund T.M."/>
            <person name="Williams B."/>
            <person name="Wilson W."/>
            <person name="Wolfe G."/>
            <person name="Wurch L.L."/>
        </authorList>
    </citation>
    <scope>NUCLEOTIDE SEQUENCE</scope>
</reference>
<accession>A0A0D3KY94</accession>
<dbReference type="Pfam" id="PF00179">
    <property type="entry name" value="UQ_con"/>
    <property type="match status" value="1"/>
</dbReference>
<dbReference type="AlphaFoldDB" id="A0A0D3KY94"/>
<dbReference type="PANTHER" id="PTHR24067">
    <property type="entry name" value="UBIQUITIN-CONJUGATING ENZYME E2"/>
    <property type="match status" value="1"/>
</dbReference>
<dbReference type="SMART" id="SM00212">
    <property type="entry name" value="UBCc"/>
    <property type="match status" value="1"/>
</dbReference>
<dbReference type="SUPFAM" id="SSF54495">
    <property type="entry name" value="UBC-like"/>
    <property type="match status" value="1"/>
</dbReference>
<organism evidence="2 3">
    <name type="scientific">Emiliania huxleyi (strain CCMP1516)</name>
    <dbReference type="NCBI Taxonomy" id="280463"/>
    <lineage>
        <taxon>Eukaryota</taxon>
        <taxon>Haptista</taxon>
        <taxon>Haptophyta</taxon>
        <taxon>Prymnesiophyceae</taxon>
        <taxon>Isochrysidales</taxon>
        <taxon>Noelaerhabdaceae</taxon>
        <taxon>Emiliania</taxon>
    </lineage>
</organism>